<dbReference type="KEGG" id="teq:TEQUI_1519"/>
<sequence>MSKFFKKFLKVITDFAMAETNGLEAMDYNMEELCELATKGDPKAQYYLGLAYISGFYFHKDFKTGLKWLVLSANQYYVPAESKISQLFLAEAAKYPRSELAEQIANWAENAAYRSDSSAKGVWGYMLLEGIGTTKDYKQSIYFLKQAADEGITKAQYLLGKVYFEGTGVTRDLGIATHYLEMASSNKYGPAKELLEDIKKGQFN</sequence>
<dbReference type="InterPro" id="IPR006597">
    <property type="entry name" value="Sel1-like"/>
</dbReference>
<evidence type="ECO:0000313" key="1">
    <source>
        <dbReference type="EMBL" id="ADU92431.1"/>
    </source>
</evidence>
<dbReference type="PANTHER" id="PTHR11102">
    <property type="entry name" value="SEL-1-LIKE PROTEIN"/>
    <property type="match status" value="1"/>
</dbReference>
<dbReference type="AlphaFoldDB" id="A0A654KIZ9"/>
<dbReference type="EMBL" id="CP002456">
    <property type="protein sequence ID" value="ADU92431.1"/>
    <property type="molecule type" value="Genomic_DNA"/>
</dbReference>
<dbReference type="InterPro" id="IPR050767">
    <property type="entry name" value="Sel1_AlgK"/>
</dbReference>
<dbReference type="PANTHER" id="PTHR11102:SF160">
    <property type="entry name" value="ERAD-ASSOCIATED E3 UBIQUITIN-PROTEIN LIGASE COMPONENT HRD3"/>
    <property type="match status" value="1"/>
</dbReference>
<dbReference type="SMART" id="SM00671">
    <property type="entry name" value="SEL1"/>
    <property type="match status" value="3"/>
</dbReference>
<dbReference type="InterPro" id="IPR011990">
    <property type="entry name" value="TPR-like_helical_dom_sf"/>
</dbReference>
<dbReference type="SUPFAM" id="SSF81901">
    <property type="entry name" value="HCP-like"/>
    <property type="match status" value="1"/>
</dbReference>
<dbReference type="Pfam" id="PF08238">
    <property type="entry name" value="Sel1"/>
    <property type="match status" value="3"/>
</dbReference>
<evidence type="ECO:0000313" key="2">
    <source>
        <dbReference type="Proteomes" id="UP000007472"/>
    </source>
</evidence>
<accession>A0A654KIZ9</accession>
<reference evidence="1 2" key="1">
    <citation type="journal article" date="2011" name="J. Bacteriol.">
        <title>Genome sequence of Taylorella equigenitalis MCE9, the causative agent of contagious equine metritis.</title>
        <authorList>
            <person name="Hebert L."/>
            <person name="Moumen B."/>
            <person name="Duquesne F."/>
            <person name="Breuil M.F."/>
            <person name="Laugier C."/>
            <person name="Batto J.M."/>
            <person name="Renault P."/>
            <person name="Petry S."/>
        </authorList>
    </citation>
    <scope>NUCLEOTIDE SEQUENCE [LARGE SCALE GENOMIC DNA]</scope>
    <source>
        <strain evidence="1 2">MCE9</strain>
    </source>
</reference>
<evidence type="ECO:0008006" key="3">
    <source>
        <dbReference type="Google" id="ProtNLM"/>
    </source>
</evidence>
<organism evidence="1 2">
    <name type="scientific">Taylorella equigenitalis (strain MCE9)</name>
    <dbReference type="NCBI Taxonomy" id="937774"/>
    <lineage>
        <taxon>Bacteria</taxon>
        <taxon>Pseudomonadati</taxon>
        <taxon>Pseudomonadota</taxon>
        <taxon>Betaproteobacteria</taxon>
        <taxon>Burkholderiales</taxon>
        <taxon>Alcaligenaceae</taxon>
        <taxon>Taylorella</taxon>
    </lineage>
</organism>
<protein>
    <recommendedName>
        <fullName evidence="3">Sel1 repeat family protein</fullName>
    </recommendedName>
</protein>
<name>A0A654KIZ9_TAYEM</name>
<dbReference type="Gene3D" id="1.25.40.10">
    <property type="entry name" value="Tetratricopeptide repeat domain"/>
    <property type="match status" value="1"/>
</dbReference>
<gene>
    <name evidence="1" type="ordered locus">TEQUI_1519</name>
</gene>
<dbReference type="Proteomes" id="UP000007472">
    <property type="component" value="Chromosome"/>
</dbReference>
<proteinExistence type="predicted"/>